<organism evidence="2 3">
    <name type="scientific">SAR86 cluster bacterium</name>
    <dbReference type="NCBI Taxonomy" id="2030880"/>
    <lineage>
        <taxon>Bacteria</taxon>
        <taxon>Pseudomonadati</taxon>
        <taxon>Pseudomonadota</taxon>
        <taxon>Gammaproteobacteria</taxon>
        <taxon>SAR86 cluster</taxon>
    </lineage>
</organism>
<comment type="caution">
    <text evidence="2">The sequence shown here is derived from an EMBL/GenBank/DDBJ whole genome shotgun (WGS) entry which is preliminary data.</text>
</comment>
<name>A0A2A5AMM8_9GAMM</name>
<dbReference type="Proteomes" id="UP000218327">
    <property type="component" value="Unassembled WGS sequence"/>
</dbReference>
<gene>
    <name evidence="2" type="ORF">COA96_15780</name>
</gene>
<keyword evidence="1" id="KW-1133">Transmembrane helix</keyword>
<evidence type="ECO:0000256" key="1">
    <source>
        <dbReference type="SAM" id="Phobius"/>
    </source>
</evidence>
<dbReference type="EMBL" id="NVVJ01000079">
    <property type="protein sequence ID" value="PCJ20519.1"/>
    <property type="molecule type" value="Genomic_DNA"/>
</dbReference>
<feature type="transmembrane region" description="Helical" evidence="1">
    <location>
        <begin position="70"/>
        <end position="90"/>
    </location>
</feature>
<keyword evidence="1" id="KW-0472">Membrane</keyword>
<evidence type="ECO:0000313" key="3">
    <source>
        <dbReference type="Proteomes" id="UP000218327"/>
    </source>
</evidence>
<feature type="transmembrane region" description="Helical" evidence="1">
    <location>
        <begin position="164"/>
        <end position="184"/>
    </location>
</feature>
<feature type="transmembrane region" description="Helical" evidence="1">
    <location>
        <begin position="20"/>
        <end position="40"/>
    </location>
</feature>
<keyword evidence="1" id="KW-0812">Transmembrane</keyword>
<proteinExistence type="predicted"/>
<dbReference type="AlphaFoldDB" id="A0A2A5AMM8"/>
<feature type="transmembrane region" description="Helical" evidence="1">
    <location>
        <begin position="111"/>
        <end position="135"/>
    </location>
</feature>
<accession>A0A2A5AMM8</accession>
<evidence type="ECO:0000313" key="2">
    <source>
        <dbReference type="EMBL" id="PCJ20519.1"/>
    </source>
</evidence>
<sequence>MKFEKSPFEGISVPSTLNVIKAAFFGLLEITLASTFFLIYSETVDFGGAYLTTLPFGVIFESAAPDADVSSLICILLSLFSILVPLFIWSEAFEKVFDDPREYFSHPSNQVIASIALLLLLSVILIECVSLFSLLGQAIAPTTVFVSQESTGGVVGWLAKNQGYAVGISLGLALINLTLSFFSVRAFRNLNTQ</sequence>
<reference evidence="3" key="1">
    <citation type="submission" date="2017-08" db="EMBL/GenBank/DDBJ databases">
        <title>A dynamic microbial community with high functional redundancy inhabits the cold, oxic subseafloor aquifer.</title>
        <authorList>
            <person name="Tully B.J."/>
            <person name="Wheat C.G."/>
            <person name="Glazer B.T."/>
            <person name="Huber J.A."/>
        </authorList>
    </citation>
    <scope>NUCLEOTIDE SEQUENCE [LARGE SCALE GENOMIC DNA]</scope>
</reference>
<protein>
    <submittedName>
        <fullName evidence="2">Uncharacterized protein</fullName>
    </submittedName>
</protein>